<protein>
    <recommendedName>
        <fullName evidence="7">RNB domain-containing protein</fullName>
    </recommendedName>
</protein>
<dbReference type="GO" id="GO:0003723">
    <property type="term" value="F:RNA binding"/>
    <property type="evidence" value="ECO:0007669"/>
    <property type="project" value="InterPro"/>
</dbReference>
<evidence type="ECO:0000313" key="9">
    <source>
        <dbReference type="Proteomes" id="UP000828390"/>
    </source>
</evidence>
<evidence type="ECO:0000256" key="3">
    <source>
        <dbReference type="ARBA" id="ARBA00022801"/>
    </source>
</evidence>
<proteinExistence type="inferred from homology"/>
<dbReference type="GO" id="GO:0016787">
    <property type="term" value="F:hydrolase activity"/>
    <property type="evidence" value="ECO:0007669"/>
    <property type="project" value="UniProtKB-KW"/>
</dbReference>
<evidence type="ECO:0000256" key="6">
    <source>
        <dbReference type="SAM" id="MobiDB-lite"/>
    </source>
</evidence>
<dbReference type="GO" id="GO:0005524">
    <property type="term" value="F:ATP binding"/>
    <property type="evidence" value="ECO:0007669"/>
    <property type="project" value="UniProtKB-KW"/>
</dbReference>
<keyword evidence="3" id="KW-0378">Hydrolase</keyword>
<dbReference type="InterPro" id="IPR041677">
    <property type="entry name" value="DNA2/NAM7_AAA_11"/>
</dbReference>
<evidence type="ECO:0000256" key="1">
    <source>
        <dbReference type="ARBA" id="ARBA00007913"/>
    </source>
</evidence>
<reference evidence="8" key="2">
    <citation type="submission" date="2020-11" db="EMBL/GenBank/DDBJ databases">
        <authorList>
            <person name="McCartney M.A."/>
            <person name="Auch B."/>
            <person name="Kono T."/>
            <person name="Mallez S."/>
            <person name="Becker A."/>
            <person name="Gohl D.M."/>
            <person name="Silverstein K.A.T."/>
            <person name="Koren S."/>
            <person name="Bechman K.B."/>
            <person name="Herman A."/>
            <person name="Abrahante J.E."/>
            <person name="Garbe J."/>
        </authorList>
    </citation>
    <scope>NUCLEOTIDE SEQUENCE</scope>
    <source>
        <strain evidence="8">Duluth1</strain>
        <tissue evidence="8">Whole animal</tissue>
    </source>
</reference>
<dbReference type="SMART" id="SM00955">
    <property type="entry name" value="RNB"/>
    <property type="match status" value="1"/>
</dbReference>
<dbReference type="InterPro" id="IPR041679">
    <property type="entry name" value="DNA2/NAM7-like_C"/>
</dbReference>
<comment type="caution">
    <text evidence="8">The sequence shown here is derived from an EMBL/GenBank/DDBJ whole genome shotgun (WGS) entry which is preliminary data.</text>
</comment>
<sequence length="1478" mass="168973">MSQRKSMFQGRTDLTHLEVFTIDPLESKDLDDALSIESDGDGYRVGVHIADVSSFVEKDDPIDIEAHDRSTTFYPGIRRPRNMIPEPLSSNLCSLLPHRRRLTMSVFFLLDNKGQQRQMEGDNFLIEESFIRSRQQLSYGEAQDIIQSNENCNDNQLSKDIRMLFRLAKKIRMKRLGKAMFSMNQDWEESTNEESMSETREAHYLIEEFMIMANKKIAQVLKRRFQGCLPIRRQPPPCLEGLQEFINKNGPYIDIMSMFQGKNLNGLERGVNNYLDSVDSNTETKHVAVTEGLWKRMKSSPEFAAKSLQTDLLFAYQHVIYQQWISIQERAGYVCAASVSEEDGKHYSLGLYPYTHFTSPIRRYNDLVIHRLLRAYIRRQQSPYSREEIENICVKVNAMSRRSKQYQRDCKALQEAVDLHNNPQMIGCFVDDVTDRGLSLCSPLLKHAKKTNRELSFNLLVMGFKPEVFQDPITNWNSVKATWRKRLYDVKGEAPMYPPDRGNVLTLNHLRHVTFIPLPIWAKMVQAAADGRLDDLSRHVKIAASKGKINDKGYDDVSTECREIELLQPSTKFSMTFARGQTLNVQITAGPQRGLLAVKPMLFHMTHSVNLCLLHTDDPVLHLYQYVTNSTCDQYRSVKQYLQRWLPLILMEAATGIVQNEESCCIKNIPIKFTSERQGKFSLSLAHCETRNIELSGTETDDEEDGETDRDSLSYDWLCLKAAIPNAKQEANDCQCVFGNLQNFWVGHAQVTCVKKLKDANQTGKLKVSFELHDKTQQVPFELTQDAKNAKYQVEILRKSEVDRRTESFIKKLASCGNILAVNIALNTKIPDLDRDHMHIVSTLSKRDLSFEGMEGSDERPLPPNNKMQQKAIDKALKSRFTLIQGPPGTGKTYTGIKLMYLFDKINRILHKEGKPSKQVLFCGPSNKSVDLVARWMLNRMGNYKPNFVRVYGRSIEAMDFPIPGRTFVSKKSTRTLKPDEILKSVTLHHLIREKGKKYAEEIKAMDQFFKKNNYAPMPKEVSRYVHLIREASIDEIRKHDVILCTTAVGSNPKVLEATSVHQVIVDEAGMCPEPQCLVPIIATKAEQVVLIGDHKQLRPIIMCREAAQLGMETSLFERYATSSSSCNVQFVMLNEQYRMHPAICEFPSRQFYDKKLITRNGAWLSKALERPLQIWPRNPYGVCPHARLPRMPCPRGDCPERIYPHVLLHVEGEEKVLTVSTEDGNEQSKSNEAEINEVIRIFRYLGDQTDFAQVCILSQYNAQCAEIRRRLKEERLVDTNVSTVVSSQGGEWDYVIFSTVRSLPEYKIEKNPTLGWCKHNLGFITDRNQVNVAITRARKGLVIIGNRNLLQCDPVWRKMIEYYDEGGCVMPANQFPQQGVEKSRQERLLERTALNKRRYGDSIFESGVGQATFWEGSFDVPDDDDIEDNFTGGTPNGNASQAQVSFGRGAGSARGRLNQRGARSTQVRRGGNRTQRK</sequence>
<keyword evidence="2" id="KW-0547">Nucleotide-binding</keyword>
<dbReference type="Gene3D" id="3.40.50.300">
    <property type="entry name" value="P-loop containing nucleotide triphosphate hydrolases"/>
    <property type="match status" value="2"/>
</dbReference>
<dbReference type="SUPFAM" id="SSF52540">
    <property type="entry name" value="P-loop containing nucleoside triphosphate hydrolases"/>
    <property type="match status" value="1"/>
</dbReference>
<evidence type="ECO:0000256" key="2">
    <source>
        <dbReference type="ARBA" id="ARBA00022741"/>
    </source>
</evidence>
<organism evidence="8 9">
    <name type="scientific">Dreissena polymorpha</name>
    <name type="common">Zebra mussel</name>
    <name type="synonym">Mytilus polymorpha</name>
    <dbReference type="NCBI Taxonomy" id="45954"/>
    <lineage>
        <taxon>Eukaryota</taxon>
        <taxon>Metazoa</taxon>
        <taxon>Spiralia</taxon>
        <taxon>Lophotrochozoa</taxon>
        <taxon>Mollusca</taxon>
        <taxon>Bivalvia</taxon>
        <taxon>Autobranchia</taxon>
        <taxon>Heteroconchia</taxon>
        <taxon>Euheterodonta</taxon>
        <taxon>Imparidentia</taxon>
        <taxon>Neoheterodontei</taxon>
        <taxon>Myida</taxon>
        <taxon>Dreissenoidea</taxon>
        <taxon>Dreissenidae</taxon>
        <taxon>Dreissena</taxon>
    </lineage>
</organism>
<dbReference type="InterPro" id="IPR047187">
    <property type="entry name" value="SF1_C_Upf1"/>
</dbReference>
<dbReference type="InterPro" id="IPR050534">
    <property type="entry name" value="Coronavir_polyprotein_1ab"/>
</dbReference>
<dbReference type="InterPro" id="IPR012340">
    <property type="entry name" value="NA-bd_OB-fold"/>
</dbReference>
<feature type="region of interest" description="Disordered" evidence="6">
    <location>
        <begin position="1425"/>
        <end position="1478"/>
    </location>
</feature>
<dbReference type="PROSITE" id="PS01175">
    <property type="entry name" value="RIBONUCLEASE_II"/>
    <property type="match status" value="1"/>
</dbReference>
<dbReference type="FunFam" id="3.40.50.300:FF:001313">
    <property type="entry name" value="Helicase with zinc finger domain 2"/>
    <property type="match status" value="1"/>
</dbReference>
<dbReference type="CDD" id="cd18808">
    <property type="entry name" value="SF1_C_Upf1"/>
    <property type="match status" value="1"/>
</dbReference>
<dbReference type="EMBL" id="JAIWYP010000015">
    <property type="protein sequence ID" value="KAH3699016.1"/>
    <property type="molecule type" value="Genomic_DNA"/>
</dbReference>
<reference evidence="8" key="1">
    <citation type="journal article" date="2019" name="bioRxiv">
        <title>The Genome of the Zebra Mussel, Dreissena polymorpha: A Resource for Invasive Species Research.</title>
        <authorList>
            <person name="McCartney M.A."/>
            <person name="Auch B."/>
            <person name="Kono T."/>
            <person name="Mallez S."/>
            <person name="Zhang Y."/>
            <person name="Obille A."/>
            <person name="Becker A."/>
            <person name="Abrahante J.E."/>
            <person name="Garbe J."/>
            <person name="Badalamenti J.P."/>
            <person name="Herman A."/>
            <person name="Mangelson H."/>
            <person name="Liachko I."/>
            <person name="Sullivan S."/>
            <person name="Sone E.D."/>
            <person name="Koren S."/>
            <person name="Silverstein K.A.T."/>
            <person name="Beckman K.B."/>
            <person name="Gohl D.M."/>
        </authorList>
    </citation>
    <scope>NUCLEOTIDE SEQUENCE</scope>
    <source>
        <strain evidence="8">Duluth1</strain>
        <tissue evidence="8">Whole animal</tissue>
    </source>
</reference>
<evidence type="ECO:0000259" key="7">
    <source>
        <dbReference type="SMART" id="SM00955"/>
    </source>
</evidence>
<dbReference type="InterPro" id="IPR001900">
    <property type="entry name" value="RNase_II/R"/>
</dbReference>
<evidence type="ECO:0000256" key="5">
    <source>
        <dbReference type="ARBA" id="ARBA00022840"/>
    </source>
</evidence>
<name>A0A9D4BL68_DREPO</name>
<dbReference type="Pfam" id="PF13086">
    <property type="entry name" value="AAA_11"/>
    <property type="match status" value="1"/>
</dbReference>
<keyword evidence="5" id="KW-0067">ATP-binding</keyword>
<keyword evidence="9" id="KW-1185">Reference proteome</keyword>
<feature type="domain" description="RNB" evidence="7">
    <location>
        <begin position="11"/>
        <end position="379"/>
    </location>
</feature>
<dbReference type="GO" id="GO:0043139">
    <property type="term" value="F:5'-3' DNA helicase activity"/>
    <property type="evidence" value="ECO:0007669"/>
    <property type="project" value="TreeGrafter"/>
</dbReference>
<accession>A0A9D4BL68</accession>
<dbReference type="SUPFAM" id="SSF50249">
    <property type="entry name" value="Nucleic acid-binding proteins"/>
    <property type="match status" value="1"/>
</dbReference>
<dbReference type="GO" id="GO:0004540">
    <property type="term" value="F:RNA nuclease activity"/>
    <property type="evidence" value="ECO:0007669"/>
    <property type="project" value="InterPro"/>
</dbReference>
<dbReference type="Pfam" id="PF00773">
    <property type="entry name" value="RNB"/>
    <property type="match status" value="1"/>
</dbReference>
<dbReference type="PANTHER" id="PTHR43788:SF16">
    <property type="entry name" value="HELICASE WITH ZINC FINGER 2"/>
    <property type="match status" value="1"/>
</dbReference>
<dbReference type="InterPro" id="IPR027417">
    <property type="entry name" value="P-loop_NTPase"/>
</dbReference>
<comment type="similarity">
    <text evidence="1">Belongs to the DNA2/NAM7 helicase family.</text>
</comment>
<dbReference type="InterPro" id="IPR022966">
    <property type="entry name" value="RNase_II/R_CS"/>
</dbReference>
<dbReference type="PANTHER" id="PTHR43788">
    <property type="entry name" value="DNA2/NAM7 HELICASE FAMILY MEMBER"/>
    <property type="match status" value="1"/>
</dbReference>
<evidence type="ECO:0000256" key="4">
    <source>
        <dbReference type="ARBA" id="ARBA00022806"/>
    </source>
</evidence>
<gene>
    <name evidence="8" type="ORF">DPMN_073962</name>
</gene>
<dbReference type="Pfam" id="PF13087">
    <property type="entry name" value="AAA_12"/>
    <property type="match status" value="1"/>
</dbReference>
<evidence type="ECO:0000313" key="8">
    <source>
        <dbReference type="EMBL" id="KAH3699016.1"/>
    </source>
</evidence>
<dbReference type="Proteomes" id="UP000828390">
    <property type="component" value="Unassembled WGS sequence"/>
</dbReference>
<keyword evidence="4" id="KW-0347">Helicase</keyword>
<feature type="compositionally biased region" description="Polar residues" evidence="6">
    <location>
        <begin position="1432"/>
        <end position="1445"/>
    </location>
</feature>